<dbReference type="InterPro" id="IPR052337">
    <property type="entry name" value="SAT4-like"/>
</dbReference>
<evidence type="ECO:0000256" key="2">
    <source>
        <dbReference type="ARBA" id="ARBA00022692"/>
    </source>
</evidence>
<evidence type="ECO:0000313" key="9">
    <source>
        <dbReference type="EMBL" id="KAK8087330.1"/>
    </source>
</evidence>
<gene>
    <name evidence="9" type="ORF">PG994_002304</name>
</gene>
<keyword evidence="10" id="KW-1185">Reference proteome</keyword>
<protein>
    <recommendedName>
        <fullName evidence="8">Rhodopsin domain-containing protein</fullName>
    </recommendedName>
</protein>
<dbReference type="PANTHER" id="PTHR33048">
    <property type="entry name" value="PTH11-LIKE INTEGRAL MEMBRANE PROTEIN (AFU_ORTHOLOGUE AFUA_5G11245)"/>
    <property type="match status" value="1"/>
</dbReference>
<feature type="region of interest" description="Disordered" evidence="6">
    <location>
        <begin position="254"/>
        <end position="343"/>
    </location>
</feature>
<feature type="compositionally biased region" description="Polar residues" evidence="6">
    <location>
        <begin position="255"/>
        <end position="273"/>
    </location>
</feature>
<feature type="compositionally biased region" description="Basic and acidic residues" evidence="6">
    <location>
        <begin position="322"/>
        <end position="343"/>
    </location>
</feature>
<dbReference type="GeneID" id="92086776"/>
<proteinExistence type="inferred from homology"/>
<organism evidence="9 10">
    <name type="scientific">Apiospora phragmitis</name>
    <dbReference type="NCBI Taxonomy" id="2905665"/>
    <lineage>
        <taxon>Eukaryota</taxon>
        <taxon>Fungi</taxon>
        <taxon>Dikarya</taxon>
        <taxon>Ascomycota</taxon>
        <taxon>Pezizomycotina</taxon>
        <taxon>Sordariomycetes</taxon>
        <taxon>Xylariomycetidae</taxon>
        <taxon>Amphisphaeriales</taxon>
        <taxon>Apiosporaceae</taxon>
        <taxon>Apiospora</taxon>
    </lineage>
</organism>
<evidence type="ECO:0000256" key="5">
    <source>
        <dbReference type="ARBA" id="ARBA00038359"/>
    </source>
</evidence>
<evidence type="ECO:0000256" key="6">
    <source>
        <dbReference type="SAM" id="MobiDB-lite"/>
    </source>
</evidence>
<evidence type="ECO:0000256" key="1">
    <source>
        <dbReference type="ARBA" id="ARBA00004141"/>
    </source>
</evidence>
<comment type="similarity">
    <text evidence="5">Belongs to the SAT4 family.</text>
</comment>
<feature type="transmembrane region" description="Helical" evidence="7">
    <location>
        <begin position="123"/>
        <end position="150"/>
    </location>
</feature>
<accession>A0ABR1WW10</accession>
<comment type="caution">
    <text evidence="9">The sequence shown here is derived from an EMBL/GenBank/DDBJ whole genome shotgun (WGS) entry which is preliminary data.</text>
</comment>
<sequence>MAIHHTAPLLPASVFCIIATYHGLGARDSRITKPEELELRKIVVKEYMVYFELVYFACSISTKLAMAVMIMRLGTKRKYLWTLWGTIVVLLASSMVCLGVVFASCTPFPATWNPYLGQCPLEYGWIAVSYGGSVMLAVVDWTAAIMPFFMLRELQMPKRKKLSVQLILGLGVFGSVAGLVRMPYYQFYDIKKYPHDTLYNYGHIILWSVLEGGLGVIACSLPPLRALFRKFYQGSGGRSGYGLKSNSEISRKLTNHPNKQQQQRATGGTQLSVLASPGPSRKRGSIMDNKKQWNRLDDEESSGSSESDGIMKRLDVVVPTEEAGHTGSDGERVNQRLYGDRGV</sequence>
<reference evidence="9 10" key="1">
    <citation type="submission" date="2023-01" db="EMBL/GenBank/DDBJ databases">
        <title>Analysis of 21 Apiospora genomes using comparative genomics revels a genus with tremendous synthesis potential of carbohydrate active enzymes and secondary metabolites.</title>
        <authorList>
            <person name="Sorensen T."/>
        </authorList>
    </citation>
    <scope>NUCLEOTIDE SEQUENCE [LARGE SCALE GENOMIC DNA]</scope>
    <source>
        <strain evidence="9 10">CBS 135458</strain>
    </source>
</reference>
<dbReference type="EMBL" id="JAQQWL010000002">
    <property type="protein sequence ID" value="KAK8087330.1"/>
    <property type="molecule type" value="Genomic_DNA"/>
</dbReference>
<dbReference type="Pfam" id="PF20684">
    <property type="entry name" value="Fung_rhodopsin"/>
    <property type="match status" value="1"/>
</dbReference>
<feature type="transmembrane region" description="Helical" evidence="7">
    <location>
        <begin position="204"/>
        <end position="228"/>
    </location>
</feature>
<comment type="subcellular location">
    <subcellularLocation>
        <location evidence="1">Membrane</location>
        <topology evidence="1">Multi-pass membrane protein</topology>
    </subcellularLocation>
</comment>
<feature type="transmembrane region" description="Helical" evidence="7">
    <location>
        <begin position="162"/>
        <end position="184"/>
    </location>
</feature>
<feature type="transmembrane region" description="Helical" evidence="7">
    <location>
        <begin position="83"/>
        <end position="103"/>
    </location>
</feature>
<feature type="domain" description="Rhodopsin" evidence="8">
    <location>
        <begin position="11"/>
        <end position="230"/>
    </location>
</feature>
<dbReference type="PANTHER" id="PTHR33048:SF31">
    <property type="entry name" value="INTEGRAL MEMBRANE PROTEIN"/>
    <property type="match status" value="1"/>
</dbReference>
<keyword evidence="3 7" id="KW-1133">Transmembrane helix</keyword>
<dbReference type="Proteomes" id="UP001480595">
    <property type="component" value="Unassembled WGS sequence"/>
</dbReference>
<evidence type="ECO:0000256" key="7">
    <source>
        <dbReference type="SAM" id="Phobius"/>
    </source>
</evidence>
<dbReference type="InterPro" id="IPR049326">
    <property type="entry name" value="Rhodopsin_dom_fungi"/>
</dbReference>
<evidence type="ECO:0000259" key="8">
    <source>
        <dbReference type="Pfam" id="PF20684"/>
    </source>
</evidence>
<feature type="transmembrane region" description="Helical" evidence="7">
    <location>
        <begin position="49"/>
        <end position="71"/>
    </location>
</feature>
<name>A0ABR1WW10_9PEZI</name>
<keyword evidence="2 7" id="KW-0812">Transmembrane</keyword>
<evidence type="ECO:0000256" key="3">
    <source>
        <dbReference type="ARBA" id="ARBA00022989"/>
    </source>
</evidence>
<keyword evidence="4 7" id="KW-0472">Membrane</keyword>
<dbReference type="RefSeq" id="XP_066721854.1">
    <property type="nucleotide sequence ID" value="XM_066853713.1"/>
</dbReference>
<evidence type="ECO:0000256" key="4">
    <source>
        <dbReference type="ARBA" id="ARBA00023136"/>
    </source>
</evidence>
<evidence type="ECO:0000313" key="10">
    <source>
        <dbReference type="Proteomes" id="UP001480595"/>
    </source>
</evidence>